<dbReference type="Pfam" id="PF12796">
    <property type="entry name" value="Ank_2"/>
    <property type="match status" value="1"/>
</dbReference>
<dbReference type="Gene3D" id="2.60.40.10">
    <property type="entry name" value="Immunoglobulins"/>
    <property type="match status" value="1"/>
</dbReference>
<evidence type="ECO:0000313" key="7">
    <source>
        <dbReference type="Proteomes" id="UP000664203"/>
    </source>
</evidence>
<feature type="region of interest" description="Disordered" evidence="4">
    <location>
        <begin position="74"/>
        <end position="115"/>
    </location>
</feature>
<comment type="caution">
    <text evidence="6">The sequence shown here is derived from an EMBL/GenBank/DDBJ whole genome shotgun (WGS) entry which is preliminary data.</text>
</comment>
<evidence type="ECO:0000256" key="4">
    <source>
        <dbReference type="SAM" id="MobiDB-lite"/>
    </source>
</evidence>
<dbReference type="EMBL" id="CAJPDR010000077">
    <property type="protein sequence ID" value="CAF9914857.1"/>
    <property type="molecule type" value="Genomic_DNA"/>
</dbReference>
<dbReference type="InterPro" id="IPR014756">
    <property type="entry name" value="Ig_E-set"/>
</dbReference>
<keyword evidence="7" id="KW-1185">Reference proteome</keyword>
<dbReference type="PANTHER" id="PTHR24171">
    <property type="entry name" value="ANKYRIN REPEAT DOMAIN-CONTAINING PROTEIN 39-RELATED"/>
    <property type="match status" value="1"/>
</dbReference>
<feature type="compositionally biased region" description="Low complexity" evidence="4">
    <location>
        <begin position="738"/>
        <end position="749"/>
    </location>
</feature>
<dbReference type="InterPro" id="IPR002110">
    <property type="entry name" value="Ankyrin_rpt"/>
</dbReference>
<accession>A0A8H3I4N4</accession>
<keyword evidence="2 3" id="KW-0040">ANK repeat</keyword>
<evidence type="ECO:0000259" key="5">
    <source>
        <dbReference type="SMART" id="SM00429"/>
    </source>
</evidence>
<dbReference type="SUPFAM" id="SSF48403">
    <property type="entry name" value="Ankyrin repeat"/>
    <property type="match status" value="1"/>
</dbReference>
<dbReference type="PROSITE" id="PS50088">
    <property type="entry name" value="ANK_REPEAT"/>
    <property type="match status" value="2"/>
</dbReference>
<feature type="compositionally biased region" description="Low complexity" evidence="4">
    <location>
        <begin position="77"/>
        <end position="87"/>
    </location>
</feature>
<dbReference type="SMART" id="SM00248">
    <property type="entry name" value="ANK"/>
    <property type="match status" value="2"/>
</dbReference>
<dbReference type="OrthoDB" id="71307at2759"/>
<dbReference type="CDD" id="cd00102">
    <property type="entry name" value="IPT"/>
    <property type="match status" value="1"/>
</dbReference>
<evidence type="ECO:0000313" key="6">
    <source>
        <dbReference type="EMBL" id="CAF9914857.1"/>
    </source>
</evidence>
<feature type="compositionally biased region" description="Basic and acidic residues" evidence="4">
    <location>
        <begin position="380"/>
        <end position="389"/>
    </location>
</feature>
<dbReference type="Gene3D" id="1.25.40.20">
    <property type="entry name" value="Ankyrin repeat-containing domain"/>
    <property type="match status" value="1"/>
</dbReference>
<feature type="repeat" description="ANK" evidence="3">
    <location>
        <begin position="1001"/>
        <end position="1033"/>
    </location>
</feature>
<dbReference type="Proteomes" id="UP000664203">
    <property type="component" value="Unassembled WGS sequence"/>
</dbReference>
<dbReference type="InterPro" id="IPR057962">
    <property type="entry name" value="SPT23_MGA2_DBD"/>
</dbReference>
<feature type="region of interest" description="Disordered" evidence="4">
    <location>
        <begin position="593"/>
        <end position="645"/>
    </location>
</feature>
<reference evidence="6" key="1">
    <citation type="submission" date="2021-03" db="EMBL/GenBank/DDBJ databases">
        <authorList>
            <person name="Tagirdzhanova G."/>
        </authorList>
    </citation>
    <scope>NUCLEOTIDE SEQUENCE</scope>
</reference>
<keyword evidence="1" id="KW-0677">Repeat</keyword>
<dbReference type="Pfam" id="PF25603">
    <property type="entry name" value="SPT23_MGA2_DBD"/>
    <property type="match status" value="1"/>
</dbReference>
<protein>
    <recommendedName>
        <fullName evidence="5">IPT/TIG domain-containing protein</fullName>
    </recommendedName>
</protein>
<dbReference type="PROSITE" id="PS50297">
    <property type="entry name" value="ANK_REP_REGION"/>
    <property type="match status" value="2"/>
</dbReference>
<evidence type="ECO:0000256" key="2">
    <source>
        <dbReference type="ARBA" id="ARBA00023043"/>
    </source>
</evidence>
<name>A0A8H3I4N4_9LECA</name>
<gene>
    <name evidence="6" type="ORF">ALECFALPRED_009804</name>
</gene>
<proteinExistence type="predicted"/>
<dbReference type="SMART" id="SM00429">
    <property type="entry name" value="IPT"/>
    <property type="match status" value="1"/>
</dbReference>
<dbReference type="GO" id="GO:0085020">
    <property type="term" value="P:protein K6-linked ubiquitination"/>
    <property type="evidence" value="ECO:0007669"/>
    <property type="project" value="TreeGrafter"/>
</dbReference>
<feature type="compositionally biased region" description="Polar residues" evidence="4">
    <location>
        <begin position="602"/>
        <end position="630"/>
    </location>
</feature>
<feature type="repeat" description="ANK" evidence="3">
    <location>
        <begin position="968"/>
        <end position="1000"/>
    </location>
</feature>
<evidence type="ECO:0000256" key="3">
    <source>
        <dbReference type="PROSITE-ProRule" id="PRU00023"/>
    </source>
</evidence>
<dbReference type="PANTHER" id="PTHR24171:SF8">
    <property type="entry name" value="BRCA1-ASSOCIATED RING DOMAIN PROTEIN 1"/>
    <property type="match status" value="1"/>
</dbReference>
<feature type="region of interest" description="Disordered" evidence="4">
    <location>
        <begin position="376"/>
        <end position="412"/>
    </location>
</feature>
<dbReference type="SUPFAM" id="SSF81296">
    <property type="entry name" value="E set domains"/>
    <property type="match status" value="1"/>
</dbReference>
<dbReference type="InterPro" id="IPR002909">
    <property type="entry name" value="IPT_dom"/>
</dbReference>
<feature type="region of interest" description="Disordered" evidence="4">
    <location>
        <begin position="44"/>
        <end position="63"/>
    </location>
</feature>
<feature type="region of interest" description="Disordered" evidence="4">
    <location>
        <begin position="736"/>
        <end position="755"/>
    </location>
</feature>
<dbReference type="InterPro" id="IPR013783">
    <property type="entry name" value="Ig-like_fold"/>
</dbReference>
<dbReference type="InterPro" id="IPR036770">
    <property type="entry name" value="Ankyrin_rpt-contain_sf"/>
</dbReference>
<dbReference type="Pfam" id="PF01833">
    <property type="entry name" value="TIG"/>
    <property type="match status" value="1"/>
</dbReference>
<dbReference type="GO" id="GO:0004842">
    <property type="term" value="F:ubiquitin-protein transferase activity"/>
    <property type="evidence" value="ECO:0007669"/>
    <property type="project" value="TreeGrafter"/>
</dbReference>
<evidence type="ECO:0000256" key="1">
    <source>
        <dbReference type="ARBA" id="ARBA00022737"/>
    </source>
</evidence>
<organism evidence="6 7">
    <name type="scientific">Alectoria fallacina</name>
    <dbReference type="NCBI Taxonomy" id="1903189"/>
    <lineage>
        <taxon>Eukaryota</taxon>
        <taxon>Fungi</taxon>
        <taxon>Dikarya</taxon>
        <taxon>Ascomycota</taxon>
        <taxon>Pezizomycotina</taxon>
        <taxon>Lecanoromycetes</taxon>
        <taxon>OSLEUM clade</taxon>
        <taxon>Lecanoromycetidae</taxon>
        <taxon>Lecanorales</taxon>
        <taxon>Lecanorineae</taxon>
        <taxon>Parmeliaceae</taxon>
        <taxon>Alectoria</taxon>
    </lineage>
</organism>
<sequence length="1391" mass="150630">MEFDNDPFPFLPQFDEPQIFDANMNDVMEEGGLEFPELQFDSPGFWNNPIGASPVPSKSNGSQAVKQRFMGPAFFQSPESSSASDSSHNQHKRNHSSDSSRSGALAGDGDASMNGILIGAGMEDQTSDESSPATDVDLSNHAMECHFDFDSAASSPNPFSDTKSALKSSLVRSIKMPYRSSPNAGLTHGFGPYQAVSKSSRETSPLSSMIKNQGDWPPAVGHTKKSSMDFTGQYINGAMLSEPSQTQNWPCSGAPGPVNAFSPTQPSVFQQPAVAMPFASPAPISGPAYPPMLHVHPLPPKSRVETQIPVKLTLHPVPPGISKVHLQTHTISKSKLVAKPTPEKLPDMLELHAMLVCTSAMQDPAKRGRAFARAATLLSSEKREGRRSSSGDTTSSDNDDDKPANGGPVHICMGCIERERKRAARKKTKNVEEEQLWQKDEAKRTIVFNTQEVKDWQEPLPPKVGENTQNPGTYGQNAQFPETAVQVDIPMRIACYCRHQEEKIGFQVIFTVKDYQNNLVAQTMTNSIVITDDHKTHAPPGTMPPNNGVVSGNAQVPGAGVFSQAPAGNHGPASFRNAYSTTDLQGMLQHFNPQHRSPFAMPQNSSQTTSATLTPRNLSRQVSPSAPSVQHNKKRKASGSGRIRNDLTMTKLQNPAPNNHILGVCSPIQSTPQGSRGIPAFMPNFAAPSHGVPMPQMPSQLNTNPPTPTTTDSSFFSSAQRSQSVENVQAFPGVFSAPSSVRPSRVPSPTFGPQSNGIPQSHAQLLTNSLHSVPGAANPHRAPVIHKLTPGEGSKSGGIEVTCLGSGFRQGLEVMFGDAQATTTTFWGESALVCLVPPALEAGTVPVTFKHNYEKYIPSPSNKQAFFRYVDDDEQELMKHALALINRKWNGNATDAGNAARNIINQFGSSSSFAGGSSQNNNQQRHAGPFHAAMAGIMDLEAALLSCLEIVDLDDSPYQARLNTRGTNGQSMLHLSASLGHYRLAAGLLARGANPDLRDNNGMTPMHMACLRGHAKIIRKLRSAGGDPNLRSLNGYIPADMATSQQARDASNAFDHHARSRSAGPTPISHLSRASSVMSYKSSQGARSRVVSAGVRNSPFAGGESGDESLAETYRSQPVTPAQIWAHSRRNSFAAEHQYPVDPTQGNLASMTSFLAVNPAMSAWRDQLSAQIQQFQQTVHKTLPTLQLPALPPIPNLPDYQAYPVVRRISSLVPQRNSRPNTANGSTGVAKETDYHWWELLTGAASSPPAYDEIYPEGSQRDLSEKKTSALRAAGDAYMDRKCEDTFDQTKSSSAIETAKVGSSVLTPEQLRIAHAMKVKRLRKDRNLFFIWVSHHRWVATSGCLTLKQIPLLVLVLVAMLKDRVPQALHGARQAFHYAQDRFQERVVAIA</sequence>
<feature type="domain" description="IPT/TIG" evidence="5">
    <location>
        <begin position="782"/>
        <end position="870"/>
    </location>
</feature>
<feature type="region of interest" description="Disordered" evidence="4">
    <location>
        <begin position="1044"/>
        <end position="1071"/>
    </location>
</feature>